<dbReference type="GO" id="GO:0005737">
    <property type="term" value="C:cytoplasm"/>
    <property type="evidence" value="ECO:0007669"/>
    <property type="project" value="UniProtKB-SubCell"/>
</dbReference>
<dbReference type="PANTHER" id="PTHR38839">
    <property type="entry name" value="TRANSCRIPTIONAL REGULATOR WHID-RELATED"/>
    <property type="match status" value="1"/>
</dbReference>
<comment type="caution">
    <text evidence="13">The sequence shown here is derived from an EMBL/GenBank/DDBJ whole genome shotgun (WGS) entry which is preliminary data.</text>
</comment>
<reference evidence="13 14" key="1">
    <citation type="submission" date="2020-04" db="EMBL/GenBank/DDBJ databases">
        <authorList>
            <person name="Klaysubun C."/>
            <person name="Duangmal K."/>
            <person name="Lipun K."/>
        </authorList>
    </citation>
    <scope>NUCLEOTIDE SEQUENCE [LARGE SCALE GENOMIC DNA]</scope>
    <source>
        <strain evidence="13 14">DSM 45300</strain>
    </source>
</reference>
<feature type="binding site" evidence="11">
    <location>
        <position position="51"/>
    </location>
    <ligand>
        <name>[4Fe-4S] cluster</name>
        <dbReference type="ChEBI" id="CHEBI:49883"/>
    </ligand>
</feature>
<evidence type="ECO:0000256" key="9">
    <source>
        <dbReference type="ARBA" id="ARBA00023157"/>
    </source>
</evidence>
<dbReference type="GO" id="GO:0003677">
    <property type="term" value="F:DNA binding"/>
    <property type="evidence" value="ECO:0007669"/>
    <property type="project" value="UniProtKB-UniRule"/>
</dbReference>
<dbReference type="GO" id="GO:0045892">
    <property type="term" value="P:negative regulation of DNA-templated transcription"/>
    <property type="evidence" value="ECO:0007669"/>
    <property type="project" value="TreeGrafter"/>
</dbReference>
<keyword evidence="6 11" id="KW-0411">Iron-sulfur</keyword>
<evidence type="ECO:0000256" key="4">
    <source>
        <dbReference type="ARBA" id="ARBA00022723"/>
    </source>
</evidence>
<evidence type="ECO:0000259" key="12">
    <source>
        <dbReference type="PROSITE" id="PS51674"/>
    </source>
</evidence>
<evidence type="ECO:0000256" key="7">
    <source>
        <dbReference type="ARBA" id="ARBA00023015"/>
    </source>
</evidence>
<comment type="function">
    <text evidence="11">Acts as a transcriptional regulator. Probably redox-responsive. The apo- but not holo-form probably binds DNA.</text>
</comment>
<feature type="domain" description="4Fe-4S Wbl-type" evidence="12">
    <location>
        <begin position="24"/>
        <end position="81"/>
    </location>
</feature>
<accession>A0A848DG55</accession>
<sequence>MGAAELFSTLFVHEVDPDWRVFATCREIDADLFFPEDRQPAGQVKAVCRSCPVQPECLATAIATGEAHGIWGGMTYRERLRLVRVLRDGGFQIPRWRRRRRAA</sequence>
<dbReference type="GO" id="GO:0035731">
    <property type="term" value="F:dinitrosyl-iron complex binding"/>
    <property type="evidence" value="ECO:0007669"/>
    <property type="project" value="UniProtKB-UniRule"/>
</dbReference>
<evidence type="ECO:0000256" key="11">
    <source>
        <dbReference type="HAMAP-Rule" id="MF_01479"/>
    </source>
</evidence>
<keyword evidence="11" id="KW-0963">Cytoplasm</keyword>
<comment type="subcellular location">
    <subcellularLocation>
        <location evidence="1 11">Cytoplasm</location>
    </subcellularLocation>
</comment>
<proteinExistence type="inferred from homology"/>
<dbReference type="Proteomes" id="UP000586918">
    <property type="component" value="Unassembled WGS sequence"/>
</dbReference>
<dbReference type="GO" id="GO:0046872">
    <property type="term" value="F:metal ion binding"/>
    <property type="evidence" value="ECO:0007669"/>
    <property type="project" value="UniProtKB-KW"/>
</dbReference>
<dbReference type="Pfam" id="PF02467">
    <property type="entry name" value="Whib"/>
    <property type="match status" value="1"/>
</dbReference>
<keyword evidence="14" id="KW-1185">Reference proteome</keyword>
<evidence type="ECO:0000256" key="1">
    <source>
        <dbReference type="ARBA" id="ARBA00004496"/>
    </source>
</evidence>
<evidence type="ECO:0000256" key="5">
    <source>
        <dbReference type="ARBA" id="ARBA00023004"/>
    </source>
</evidence>
<gene>
    <name evidence="11" type="primary">whiB</name>
    <name evidence="13" type="ORF">HF519_08600</name>
</gene>
<dbReference type="RefSeq" id="WP_169411941.1">
    <property type="nucleotide sequence ID" value="NZ_JAAXKZ010000021.1"/>
</dbReference>
<comment type="similarity">
    <text evidence="2 11">Belongs to the WhiB family.</text>
</comment>
<keyword evidence="9 11" id="KW-1015">Disulfide bond</keyword>
<comment type="PTM">
    <text evidence="11">The Fe-S cluster can be nitrosylated by nitric oxide (NO).</text>
</comment>
<dbReference type="HAMAP" id="MF_01479">
    <property type="entry name" value="WhiB"/>
    <property type="match status" value="1"/>
</dbReference>
<evidence type="ECO:0000313" key="14">
    <source>
        <dbReference type="Proteomes" id="UP000586918"/>
    </source>
</evidence>
<feature type="binding site" evidence="11">
    <location>
        <position position="48"/>
    </location>
    <ligand>
        <name>[4Fe-4S] cluster</name>
        <dbReference type="ChEBI" id="CHEBI:49883"/>
    </ligand>
</feature>
<feature type="binding site" evidence="11">
    <location>
        <position position="25"/>
    </location>
    <ligand>
        <name>[4Fe-4S] cluster</name>
        <dbReference type="ChEBI" id="CHEBI:49883"/>
    </ligand>
</feature>
<dbReference type="GO" id="GO:0045454">
    <property type="term" value="P:cell redox homeostasis"/>
    <property type="evidence" value="ECO:0007669"/>
    <property type="project" value="TreeGrafter"/>
</dbReference>
<evidence type="ECO:0000256" key="10">
    <source>
        <dbReference type="ARBA" id="ARBA00023163"/>
    </source>
</evidence>
<protein>
    <recommendedName>
        <fullName evidence="11">Transcriptional regulator WhiB</fullName>
    </recommendedName>
</protein>
<keyword evidence="4 11" id="KW-0479">Metal-binding</keyword>
<comment type="cofactor">
    <cofactor evidence="11">
        <name>[4Fe-4S] cluster</name>
        <dbReference type="ChEBI" id="CHEBI:49883"/>
    </cofactor>
    <text evidence="11">Binds 1 [4Fe-4S] cluster per subunit. Following nitrosylation of the [4Fe-4S] cluster binds 1 [4Fe-8(NO)] cluster per subunit.</text>
</comment>
<dbReference type="PROSITE" id="PS51674">
    <property type="entry name" value="4FE4S_WBL"/>
    <property type="match status" value="1"/>
</dbReference>
<keyword evidence="10 11" id="KW-0804">Transcription</keyword>
<evidence type="ECO:0000256" key="3">
    <source>
        <dbReference type="ARBA" id="ARBA00022485"/>
    </source>
</evidence>
<organism evidence="13 14">
    <name type="scientific">Pseudonocardia bannensis</name>
    <dbReference type="NCBI Taxonomy" id="630973"/>
    <lineage>
        <taxon>Bacteria</taxon>
        <taxon>Bacillati</taxon>
        <taxon>Actinomycetota</taxon>
        <taxon>Actinomycetes</taxon>
        <taxon>Pseudonocardiales</taxon>
        <taxon>Pseudonocardiaceae</taxon>
        <taxon>Pseudonocardia</taxon>
    </lineage>
</organism>
<keyword evidence="3 11" id="KW-0004">4Fe-4S</keyword>
<keyword evidence="5 11" id="KW-0408">Iron</keyword>
<evidence type="ECO:0000256" key="6">
    <source>
        <dbReference type="ARBA" id="ARBA00023014"/>
    </source>
</evidence>
<evidence type="ECO:0000313" key="13">
    <source>
        <dbReference type="EMBL" id="NMH91642.1"/>
    </source>
</evidence>
<dbReference type="GO" id="GO:0051539">
    <property type="term" value="F:4 iron, 4 sulfur cluster binding"/>
    <property type="evidence" value="ECO:0007669"/>
    <property type="project" value="UniProtKB-UniRule"/>
</dbReference>
<name>A0A848DG55_9PSEU</name>
<dbReference type="EMBL" id="JAAXKZ010000021">
    <property type="protein sequence ID" value="NMH91642.1"/>
    <property type="molecule type" value="Genomic_DNA"/>
</dbReference>
<comment type="PTM">
    <text evidence="11">Upon Fe-S cluster removal intramolecular disulfide bonds are formed.</text>
</comment>
<evidence type="ECO:0000256" key="2">
    <source>
        <dbReference type="ARBA" id="ARBA00006597"/>
    </source>
</evidence>
<keyword evidence="7 11" id="KW-0805">Transcription regulation</keyword>
<dbReference type="GO" id="GO:0047134">
    <property type="term" value="F:protein-disulfide reductase [NAD(P)H] activity"/>
    <property type="evidence" value="ECO:0007669"/>
    <property type="project" value="TreeGrafter"/>
</dbReference>
<dbReference type="InterPro" id="IPR003482">
    <property type="entry name" value="Whib"/>
</dbReference>
<dbReference type="InterPro" id="IPR034768">
    <property type="entry name" value="4FE4S_WBL"/>
</dbReference>
<keyword evidence="8 11" id="KW-0238">DNA-binding</keyword>
<feature type="binding site" evidence="11">
    <location>
        <position position="57"/>
    </location>
    <ligand>
        <name>[4Fe-4S] cluster</name>
        <dbReference type="ChEBI" id="CHEBI:49883"/>
    </ligand>
</feature>
<evidence type="ECO:0000256" key="8">
    <source>
        <dbReference type="ARBA" id="ARBA00023125"/>
    </source>
</evidence>
<dbReference type="AlphaFoldDB" id="A0A848DG55"/>